<keyword evidence="4" id="KW-0804">Transcription</keyword>
<evidence type="ECO:0000256" key="1">
    <source>
        <dbReference type="ARBA" id="ARBA00010641"/>
    </source>
</evidence>
<dbReference type="NCBIfam" id="TIGR02937">
    <property type="entry name" value="sigma70-ECF"/>
    <property type="match status" value="1"/>
</dbReference>
<evidence type="ECO:0000313" key="7">
    <source>
        <dbReference type="EMBL" id="MDG3004613.1"/>
    </source>
</evidence>
<dbReference type="InterPro" id="IPR013324">
    <property type="entry name" value="RNA_pol_sigma_r3/r4-like"/>
</dbReference>
<comment type="similarity">
    <text evidence="1">Belongs to the sigma-70 factor family. ECF subfamily.</text>
</comment>
<dbReference type="CDD" id="cd06171">
    <property type="entry name" value="Sigma70_r4"/>
    <property type="match status" value="1"/>
</dbReference>
<evidence type="ECO:0000259" key="6">
    <source>
        <dbReference type="Pfam" id="PF08281"/>
    </source>
</evidence>
<dbReference type="Gene3D" id="1.10.1740.10">
    <property type="match status" value="1"/>
</dbReference>
<dbReference type="Gene3D" id="1.10.10.10">
    <property type="entry name" value="Winged helix-like DNA-binding domain superfamily/Winged helix DNA-binding domain"/>
    <property type="match status" value="1"/>
</dbReference>
<dbReference type="InterPro" id="IPR039425">
    <property type="entry name" value="RNA_pol_sigma-70-like"/>
</dbReference>
<dbReference type="InterPro" id="IPR013249">
    <property type="entry name" value="RNA_pol_sigma70_r4_t2"/>
</dbReference>
<evidence type="ECO:0000259" key="5">
    <source>
        <dbReference type="Pfam" id="PF04542"/>
    </source>
</evidence>
<dbReference type="EMBL" id="JARRAG010000002">
    <property type="protein sequence ID" value="MDG3004613.1"/>
    <property type="molecule type" value="Genomic_DNA"/>
</dbReference>
<dbReference type="RefSeq" id="WP_277860968.1">
    <property type="nucleotide sequence ID" value="NZ_JARRAG010000002.1"/>
</dbReference>
<dbReference type="Proteomes" id="UP001216907">
    <property type="component" value="Unassembled WGS sequence"/>
</dbReference>
<organism evidence="7 8">
    <name type="scientific">Paludisphaera mucosa</name>
    <dbReference type="NCBI Taxonomy" id="3030827"/>
    <lineage>
        <taxon>Bacteria</taxon>
        <taxon>Pseudomonadati</taxon>
        <taxon>Planctomycetota</taxon>
        <taxon>Planctomycetia</taxon>
        <taxon>Isosphaerales</taxon>
        <taxon>Isosphaeraceae</taxon>
        <taxon>Paludisphaera</taxon>
    </lineage>
</organism>
<name>A0ABT6FAK0_9BACT</name>
<dbReference type="SUPFAM" id="SSF88946">
    <property type="entry name" value="Sigma2 domain of RNA polymerase sigma factors"/>
    <property type="match status" value="1"/>
</dbReference>
<evidence type="ECO:0000256" key="3">
    <source>
        <dbReference type="ARBA" id="ARBA00023082"/>
    </source>
</evidence>
<keyword evidence="8" id="KW-1185">Reference proteome</keyword>
<keyword evidence="2" id="KW-0805">Transcription regulation</keyword>
<dbReference type="Pfam" id="PF08281">
    <property type="entry name" value="Sigma70_r4_2"/>
    <property type="match status" value="1"/>
</dbReference>
<sequence>MSDSLLRRVAAGDQSAIEEVLERYGGLVWSLARKLSADPADAEDGVQEAFIDVWRAAGRFDETLSSESAFVVMIARRRLIDRARKRGRSPKTSNLAADLVSEDLGQFDRLERDDDVARVTVALRSLRPEQQAVLRLAVYDGLTHTEIARVTGRPLGSVKTLVRRGLMQIRDLLRSVPGVDARGGSE</sequence>
<dbReference type="InterPro" id="IPR013325">
    <property type="entry name" value="RNA_pol_sigma_r2"/>
</dbReference>
<evidence type="ECO:0000256" key="2">
    <source>
        <dbReference type="ARBA" id="ARBA00023015"/>
    </source>
</evidence>
<proteinExistence type="inferred from homology"/>
<protein>
    <submittedName>
        <fullName evidence="7">Sigma-70 family RNA polymerase sigma factor</fullName>
    </submittedName>
</protein>
<accession>A0ABT6FAK0</accession>
<dbReference type="InterPro" id="IPR036388">
    <property type="entry name" value="WH-like_DNA-bd_sf"/>
</dbReference>
<dbReference type="InterPro" id="IPR007627">
    <property type="entry name" value="RNA_pol_sigma70_r2"/>
</dbReference>
<evidence type="ECO:0000256" key="4">
    <source>
        <dbReference type="ARBA" id="ARBA00023163"/>
    </source>
</evidence>
<dbReference type="InterPro" id="IPR014284">
    <property type="entry name" value="RNA_pol_sigma-70_dom"/>
</dbReference>
<dbReference type="Pfam" id="PF04542">
    <property type="entry name" value="Sigma70_r2"/>
    <property type="match status" value="1"/>
</dbReference>
<evidence type="ECO:0000313" key="8">
    <source>
        <dbReference type="Proteomes" id="UP001216907"/>
    </source>
</evidence>
<dbReference type="PANTHER" id="PTHR43133">
    <property type="entry name" value="RNA POLYMERASE ECF-TYPE SIGMA FACTO"/>
    <property type="match status" value="1"/>
</dbReference>
<dbReference type="SUPFAM" id="SSF88659">
    <property type="entry name" value="Sigma3 and sigma4 domains of RNA polymerase sigma factors"/>
    <property type="match status" value="1"/>
</dbReference>
<dbReference type="PANTHER" id="PTHR43133:SF62">
    <property type="entry name" value="RNA POLYMERASE SIGMA FACTOR SIGZ"/>
    <property type="match status" value="1"/>
</dbReference>
<comment type="caution">
    <text evidence="7">The sequence shown here is derived from an EMBL/GenBank/DDBJ whole genome shotgun (WGS) entry which is preliminary data.</text>
</comment>
<feature type="domain" description="RNA polymerase sigma factor 70 region 4 type 2" evidence="6">
    <location>
        <begin position="119"/>
        <end position="168"/>
    </location>
</feature>
<keyword evidence="3" id="KW-0731">Sigma factor</keyword>
<feature type="domain" description="RNA polymerase sigma-70 region 2" evidence="5">
    <location>
        <begin position="22"/>
        <end position="88"/>
    </location>
</feature>
<gene>
    <name evidence="7" type="ORF">PZE19_12570</name>
</gene>
<reference evidence="7 8" key="1">
    <citation type="submission" date="2023-03" db="EMBL/GenBank/DDBJ databases">
        <title>Paludisphaera mucosa sp. nov. a novel planctomycete from northern fen.</title>
        <authorList>
            <person name="Ivanova A."/>
        </authorList>
    </citation>
    <scope>NUCLEOTIDE SEQUENCE [LARGE SCALE GENOMIC DNA]</scope>
    <source>
        <strain evidence="7 8">Pla2</strain>
    </source>
</reference>